<sequence>MDKITMAIATREIDKLTRKTFGAVPNFFAGLLGRGEKGRRRRSSGVGSSSPLTKLHPRMYCALVTVLVDYNCALEGFAAHVGGIQNTVNSEAAAG</sequence>
<gene>
    <name evidence="1" type="ORF">LTRI10_LOCUS50313</name>
</gene>
<reference evidence="1 2" key="1">
    <citation type="submission" date="2024-04" db="EMBL/GenBank/DDBJ databases">
        <authorList>
            <person name="Fracassetti M."/>
        </authorList>
    </citation>
    <scope>NUCLEOTIDE SEQUENCE [LARGE SCALE GENOMIC DNA]</scope>
</reference>
<keyword evidence="2" id="KW-1185">Reference proteome</keyword>
<dbReference type="AlphaFoldDB" id="A0AAV2GJR7"/>
<protein>
    <submittedName>
        <fullName evidence="1">Uncharacterized protein</fullName>
    </submittedName>
</protein>
<evidence type="ECO:0000313" key="2">
    <source>
        <dbReference type="Proteomes" id="UP001497516"/>
    </source>
</evidence>
<name>A0AAV2GJR7_9ROSI</name>
<organism evidence="1 2">
    <name type="scientific">Linum trigynum</name>
    <dbReference type="NCBI Taxonomy" id="586398"/>
    <lineage>
        <taxon>Eukaryota</taxon>
        <taxon>Viridiplantae</taxon>
        <taxon>Streptophyta</taxon>
        <taxon>Embryophyta</taxon>
        <taxon>Tracheophyta</taxon>
        <taxon>Spermatophyta</taxon>
        <taxon>Magnoliopsida</taxon>
        <taxon>eudicotyledons</taxon>
        <taxon>Gunneridae</taxon>
        <taxon>Pentapetalae</taxon>
        <taxon>rosids</taxon>
        <taxon>fabids</taxon>
        <taxon>Malpighiales</taxon>
        <taxon>Linaceae</taxon>
        <taxon>Linum</taxon>
    </lineage>
</organism>
<evidence type="ECO:0000313" key="1">
    <source>
        <dbReference type="EMBL" id="CAL1410929.1"/>
    </source>
</evidence>
<proteinExistence type="predicted"/>
<dbReference type="Proteomes" id="UP001497516">
    <property type="component" value="Chromosome 9"/>
</dbReference>
<dbReference type="EMBL" id="OZ034822">
    <property type="protein sequence ID" value="CAL1410929.1"/>
    <property type="molecule type" value="Genomic_DNA"/>
</dbReference>
<accession>A0AAV2GJR7</accession>